<dbReference type="OrthoDB" id="1046782at2759"/>
<sequence length="248" mass="28505">KELHLDDSNDYSAEASTLEKLSRLEHQHLIRCLATYQQGGKYCFLFEWAEGGNLRQFWANRDGLTRNIDLVGWAFLQMKGLVDGLNFLHNFSSRENCRHGDLKPENILRFLDADASGLGRLVMSDLGSATFHAEATRSRGRGTGAGYGTIRYEPPEARTEKMKPRSRRYDVWSMGCIFLEFLIWLMYSWDDLDWFNQEVDRYWLDDGSGARVHPGVTKCIEQMQSDPRCQGDTALADLLEAIKRRLLV</sequence>
<gene>
    <name evidence="3" type="ORF">BKA55DRAFT_474623</name>
</gene>
<feature type="domain" description="Protein kinase" evidence="2">
    <location>
        <begin position="1"/>
        <end position="248"/>
    </location>
</feature>
<keyword evidence="1" id="KW-0472">Membrane</keyword>
<dbReference type="EMBL" id="JAGMUX010000025">
    <property type="protein sequence ID" value="KAH7227153.1"/>
    <property type="molecule type" value="Genomic_DNA"/>
</dbReference>
<dbReference type="SUPFAM" id="SSF56112">
    <property type="entry name" value="Protein kinase-like (PK-like)"/>
    <property type="match status" value="1"/>
</dbReference>
<accession>A0A9P9FXE8</accession>
<dbReference type="InterPro" id="IPR011009">
    <property type="entry name" value="Kinase-like_dom_sf"/>
</dbReference>
<feature type="transmembrane region" description="Helical" evidence="1">
    <location>
        <begin position="171"/>
        <end position="189"/>
    </location>
</feature>
<dbReference type="CDD" id="cd00180">
    <property type="entry name" value="PKc"/>
    <property type="match status" value="1"/>
</dbReference>
<dbReference type="RefSeq" id="XP_046042584.1">
    <property type="nucleotide sequence ID" value="XM_046186161.1"/>
</dbReference>
<dbReference type="PANTHER" id="PTHR24359:SF1">
    <property type="entry name" value="INHIBITOR OF NUCLEAR FACTOR KAPPA-B KINASE EPSILON SUBUNIT HOMOLOG 1-RELATED"/>
    <property type="match status" value="1"/>
</dbReference>
<evidence type="ECO:0000259" key="2">
    <source>
        <dbReference type="PROSITE" id="PS50011"/>
    </source>
</evidence>
<keyword evidence="4" id="KW-1185">Reference proteome</keyword>
<evidence type="ECO:0000313" key="4">
    <source>
        <dbReference type="Proteomes" id="UP000720189"/>
    </source>
</evidence>
<dbReference type="InterPro" id="IPR000719">
    <property type="entry name" value="Prot_kinase_dom"/>
</dbReference>
<evidence type="ECO:0000313" key="3">
    <source>
        <dbReference type="EMBL" id="KAH7227153.1"/>
    </source>
</evidence>
<comment type="caution">
    <text evidence="3">The sequence shown here is derived from an EMBL/GenBank/DDBJ whole genome shotgun (WGS) entry which is preliminary data.</text>
</comment>
<name>A0A9P9FXE8_FUSRE</name>
<dbReference type="PROSITE" id="PS50011">
    <property type="entry name" value="PROTEIN_KINASE_DOM"/>
    <property type="match status" value="1"/>
</dbReference>
<keyword evidence="3" id="KW-0808">Transferase</keyword>
<feature type="non-terminal residue" evidence="3">
    <location>
        <position position="248"/>
    </location>
</feature>
<dbReference type="SMART" id="SM00220">
    <property type="entry name" value="S_TKc"/>
    <property type="match status" value="1"/>
</dbReference>
<dbReference type="Pfam" id="PF00069">
    <property type="entry name" value="Pkinase"/>
    <property type="match status" value="1"/>
</dbReference>
<keyword evidence="1" id="KW-1133">Transmembrane helix</keyword>
<protein>
    <submittedName>
        <fullName evidence="3">Kinase-like domain-containing protein</fullName>
    </submittedName>
</protein>
<dbReference type="GO" id="GO:0004674">
    <property type="term" value="F:protein serine/threonine kinase activity"/>
    <property type="evidence" value="ECO:0007669"/>
    <property type="project" value="TreeGrafter"/>
</dbReference>
<evidence type="ECO:0000256" key="1">
    <source>
        <dbReference type="SAM" id="Phobius"/>
    </source>
</evidence>
<dbReference type="AlphaFoldDB" id="A0A9P9FXE8"/>
<reference evidence="3" key="1">
    <citation type="journal article" date="2021" name="Nat. Commun.">
        <title>Genetic determinants of endophytism in the Arabidopsis root mycobiome.</title>
        <authorList>
            <person name="Mesny F."/>
            <person name="Miyauchi S."/>
            <person name="Thiergart T."/>
            <person name="Pickel B."/>
            <person name="Atanasova L."/>
            <person name="Karlsson M."/>
            <person name="Huettel B."/>
            <person name="Barry K.W."/>
            <person name="Haridas S."/>
            <person name="Chen C."/>
            <person name="Bauer D."/>
            <person name="Andreopoulos W."/>
            <person name="Pangilinan J."/>
            <person name="LaButti K."/>
            <person name="Riley R."/>
            <person name="Lipzen A."/>
            <person name="Clum A."/>
            <person name="Drula E."/>
            <person name="Henrissat B."/>
            <person name="Kohler A."/>
            <person name="Grigoriev I.V."/>
            <person name="Martin F.M."/>
            <person name="Hacquard S."/>
        </authorList>
    </citation>
    <scope>NUCLEOTIDE SEQUENCE</scope>
    <source>
        <strain evidence="3">MPI-CAGE-AT-0023</strain>
    </source>
</reference>
<organism evidence="3 4">
    <name type="scientific">Fusarium redolens</name>
    <dbReference type="NCBI Taxonomy" id="48865"/>
    <lineage>
        <taxon>Eukaryota</taxon>
        <taxon>Fungi</taxon>
        <taxon>Dikarya</taxon>
        <taxon>Ascomycota</taxon>
        <taxon>Pezizomycotina</taxon>
        <taxon>Sordariomycetes</taxon>
        <taxon>Hypocreomycetidae</taxon>
        <taxon>Hypocreales</taxon>
        <taxon>Nectriaceae</taxon>
        <taxon>Fusarium</taxon>
        <taxon>Fusarium redolens species complex</taxon>
    </lineage>
</organism>
<dbReference type="Proteomes" id="UP000720189">
    <property type="component" value="Unassembled WGS sequence"/>
</dbReference>
<proteinExistence type="predicted"/>
<dbReference type="GO" id="GO:0005524">
    <property type="term" value="F:ATP binding"/>
    <property type="evidence" value="ECO:0007669"/>
    <property type="project" value="InterPro"/>
</dbReference>
<feature type="non-terminal residue" evidence="3">
    <location>
        <position position="1"/>
    </location>
</feature>
<dbReference type="PANTHER" id="PTHR24359">
    <property type="entry name" value="SERINE/THREONINE-PROTEIN KINASE SBK1"/>
    <property type="match status" value="1"/>
</dbReference>
<dbReference type="Gene3D" id="1.10.510.10">
    <property type="entry name" value="Transferase(Phosphotransferase) domain 1"/>
    <property type="match status" value="1"/>
</dbReference>
<dbReference type="GeneID" id="70216115"/>
<keyword evidence="1" id="KW-0812">Transmembrane</keyword>
<keyword evidence="3" id="KW-0418">Kinase</keyword>